<proteinExistence type="predicted"/>
<feature type="region of interest" description="Disordered" evidence="1">
    <location>
        <begin position="214"/>
        <end position="236"/>
    </location>
</feature>
<dbReference type="PANTHER" id="PTHR36380">
    <property type="entry name" value="BNAA03G58330D PROTEIN"/>
    <property type="match status" value="1"/>
</dbReference>
<evidence type="ECO:0000313" key="3">
    <source>
        <dbReference type="Proteomes" id="UP000594263"/>
    </source>
</evidence>
<feature type="compositionally biased region" description="Basic and acidic residues" evidence="1">
    <location>
        <begin position="218"/>
        <end position="232"/>
    </location>
</feature>
<dbReference type="EnsemblPlants" id="Kaladp0042s0291.1.v1.1">
    <property type="protein sequence ID" value="Kaladp0042s0291.1.v1.1"/>
    <property type="gene ID" value="Kaladp0042s0291.v1.1"/>
</dbReference>
<dbReference type="PANTHER" id="PTHR36380:SF1">
    <property type="entry name" value="OS01G0755100 PROTEIN"/>
    <property type="match status" value="1"/>
</dbReference>
<organism evidence="2 3">
    <name type="scientific">Kalanchoe fedtschenkoi</name>
    <name type="common">Lavender scallops</name>
    <name type="synonym">South American air plant</name>
    <dbReference type="NCBI Taxonomy" id="63787"/>
    <lineage>
        <taxon>Eukaryota</taxon>
        <taxon>Viridiplantae</taxon>
        <taxon>Streptophyta</taxon>
        <taxon>Embryophyta</taxon>
        <taxon>Tracheophyta</taxon>
        <taxon>Spermatophyta</taxon>
        <taxon>Magnoliopsida</taxon>
        <taxon>eudicotyledons</taxon>
        <taxon>Gunneridae</taxon>
        <taxon>Pentapetalae</taxon>
        <taxon>Saxifragales</taxon>
        <taxon>Crassulaceae</taxon>
        <taxon>Kalanchoe</taxon>
    </lineage>
</organism>
<sequence>MNNLGDDSLMEPLKEDCSSVSRVDINAGGEQSICHNEPVAPETVHEKSTDRVLLQTAEPPEDNSNRKKVMSVTNVTSRNGKEKSIHAEEAVGQGSNLERSPRIVQRKISNLSQDCSRGNIIASNTFAAVKEYSDGVTDCHGSSVASADKIVHREVNTQRSPLTKNREANAREERIGISTRADLVSHKKVAKGEYAFPRSQGAITTLKQISLQINSSKSMEESSKNESQKGDNSKLTYNMDCTQSLRHISTAKDKLFPLKTIKRSVDLTGLKSSRSIEGKTIQSISATVKEIKSLKGLKHKIHENITSKATCPDFTEKQKPGTPTLKRKQAPTGGKLPETPLKRLSQSPKSSSKNVPHIKIQEQVQHQNNTSSKNTGIHSVDMSRTLTFDTPQEMNLSVFELQPEMGNYGNVEKAEAYGKDLDDLWNMLKKIHEEAKELLVRAVINNTNLLLLNHPMHDEKIRSVQKLASHLKAMEIVPRSVNPRVDTLPLLGGQIMEQ</sequence>
<name>A0A7N0TR86_KALFE</name>
<protein>
    <submittedName>
        <fullName evidence="2">Uncharacterized protein</fullName>
    </submittedName>
</protein>
<feature type="compositionally biased region" description="Basic and acidic residues" evidence="1">
    <location>
        <begin position="79"/>
        <end position="89"/>
    </location>
</feature>
<accession>A0A7N0TR86</accession>
<dbReference type="Gramene" id="Kaladp0042s0291.1.v1.1">
    <property type="protein sequence ID" value="Kaladp0042s0291.1.v1.1"/>
    <property type="gene ID" value="Kaladp0042s0291.v1.1"/>
</dbReference>
<evidence type="ECO:0000313" key="2">
    <source>
        <dbReference type="EnsemblPlants" id="Kaladp0042s0291.1.v1.1"/>
    </source>
</evidence>
<evidence type="ECO:0000256" key="1">
    <source>
        <dbReference type="SAM" id="MobiDB-lite"/>
    </source>
</evidence>
<dbReference type="InterPro" id="IPR038777">
    <property type="entry name" value="At4g18490-like"/>
</dbReference>
<dbReference type="Proteomes" id="UP000594263">
    <property type="component" value="Unplaced"/>
</dbReference>
<feature type="compositionally biased region" description="Polar residues" evidence="1">
    <location>
        <begin position="344"/>
        <end position="354"/>
    </location>
</feature>
<reference evidence="2" key="1">
    <citation type="submission" date="2021-01" db="UniProtKB">
        <authorList>
            <consortium name="EnsemblPlants"/>
        </authorList>
    </citation>
    <scope>IDENTIFICATION</scope>
</reference>
<feature type="region of interest" description="Disordered" evidence="1">
    <location>
        <begin position="75"/>
        <end position="98"/>
    </location>
</feature>
<dbReference type="AlphaFoldDB" id="A0A7N0TR86"/>
<feature type="region of interest" description="Disordered" evidence="1">
    <location>
        <begin position="309"/>
        <end position="356"/>
    </location>
</feature>
<keyword evidence="3" id="KW-1185">Reference proteome</keyword>